<name>A0A1E7RA37_9GAMM</name>
<sequence>MSAENQATAKKSKWFRVAVAGASIDGRTIEPQWLTDMADTYSQNTYGARIWLEHLRSASPDSTFGAYGDVLALKTEEVEIAGEKKLALFAQIEALPQLLEVNKKGQKIYTSIEVKPNFAGTGKTYLGGLGITDSPASIGTEKLKFSSTFAGIKFGDSPDNLFSTPIEASIEFEETQANTGWFDKFKAMFSSNKEQTDSNFSNVQQAVQMVGERQVDVEKEFASLKTAHDDLAANFNSLKTDYDTVKQKLESTEQPGQQQQFSRGNSTDVVDC</sequence>
<feature type="region of interest" description="Disordered" evidence="1">
    <location>
        <begin position="249"/>
        <end position="272"/>
    </location>
</feature>
<dbReference type="Proteomes" id="UP000185895">
    <property type="component" value="Unassembled WGS sequence"/>
</dbReference>
<keyword evidence="3" id="KW-1185">Reference proteome</keyword>
<dbReference type="InterPro" id="IPR009228">
    <property type="entry name" value="Capsid_scaffold_GpO"/>
</dbReference>
<dbReference type="STRING" id="1262585.BJI46_12430"/>
<dbReference type="AlphaFoldDB" id="A0A1E7RA37"/>
<dbReference type="Pfam" id="PF05929">
    <property type="entry name" value="Phage_GPO"/>
    <property type="match status" value="1"/>
</dbReference>
<dbReference type="EMBL" id="MKKK01000021">
    <property type="protein sequence ID" value="OEY96178.1"/>
    <property type="molecule type" value="Genomic_DNA"/>
</dbReference>
<feature type="compositionally biased region" description="Polar residues" evidence="1">
    <location>
        <begin position="252"/>
        <end position="272"/>
    </location>
</feature>
<protein>
    <submittedName>
        <fullName evidence="2">Uncharacterized protein</fullName>
    </submittedName>
</protein>
<reference evidence="2 3" key="1">
    <citation type="submission" date="2016-09" db="EMBL/GenBank/DDBJ databases">
        <authorList>
            <person name="Capua I."/>
            <person name="De Benedictis P."/>
            <person name="Joannis T."/>
            <person name="Lombin L.H."/>
            <person name="Cattoli G."/>
        </authorList>
    </citation>
    <scope>NUCLEOTIDE SEQUENCE [LARGE SCALE GENOMIC DNA]</scope>
    <source>
        <strain evidence="2 3">ANC 4671</strain>
    </source>
</reference>
<gene>
    <name evidence="2" type="ORF">BJI46_12430</name>
</gene>
<dbReference type="RefSeq" id="WP_070069780.1">
    <property type="nucleotide sequence ID" value="NZ_MKKK01000021.1"/>
</dbReference>
<accession>A0A1E7RA37</accession>
<evidence type="ECO:0000256" key="1">
    <source>
        <dbReference type="SAM" id="MobiDB-lite"/>
    </source>
</evidence>
<organism evidence="2 3">
    <name type="scientific">Acinetobacter qingfengensis</name>
    <dbReference type="NCBI Taxonomy" id="1262585"/>
    <lineage>
        <taxon>Bacteria</taxon>
        <taxon>Pseudomonadati</taxon>
        <taxon>Pseudomonadota</taxon>
        <taxon>Gammaproteobacteria</taxon>
        <taxon>Moraxellales</taxon>
        <taxon>Moraxellaceae</taxon>
        <taxon>Acinetobacter</taxon>
    </lineage>
</organism>
<proteinExistence type="predicted"/>
<evidence type="ECO:0000313" key="2">
    <source>
        <dbReference type="EMBL" id="OEY96178.1"/>
    </source>
</evidence>
<comment type="caution">
    <text evidence="2">The sequence shown here is derived from an EMBL/GenBank/DDBJ whole genome shotgun (WGS) entry which is preliminary data.</text>
</comment>
<evidence type="ECO:0000313" key="3">
    <source>
        <dbReference type="Proteomes" id="UP000185895"/>
    </source>
</evidence>
<dbReference type="OrthoDB" id="5625143at2"/>